<dbReference type="GO" id="GO:0016887">
    <property type="term" value="F:ATP hydrolysis activity"/>
    <property type="evidence" value="ECO:0007669"/>
    <property type="project" value="InterPro"/>
</dbReference>
<dbReference type="SUPFAM" id="SSF49879">
    <property type="entry name" value="SMAD/FHA domain"/>
    <property type="match status" value="1"/>
</dbReference>
<dbReference type="Pfam" id="PF00437">
    <property type="entry name" value="T2SSE"/>
    <property type="match status" value="1"/>
</dbReference>
<evidence type="ECO:0000256" key="1">
    <source>
        <dbReference type="ARBA" id="ARBA00006611"/>
    </source>
</evidence>
<dbReference type="InterPro" id="IPR001482">
    <property type="entry name" value="T2SS/T4SS_dom"/>
</dbReference>
<dbReference type="InterPro" id="IPR050921">
    <property type="entry name" value="T4SS_GSP_E_ATPase"/>
</dbReference>
<dbReference type="Pfam" id="PF00498">
    <property type="entry name" value="FHA"/>
    <property type="match status" value="1"/>
</dbReference>
<feature type="domain" description="Bacterial type II secretion system protein E" evidence="2">
    <location>
        <begin position="199"/>
        <end position="476"/>
    </location>
</feature>
<dbReference type="InterPro" id="IPR008984">
    <property type="entry name" value="SMAD_FHA_dom_sf"/>
</dbReference>
<organism evidence="4">
    <name type="scientific">hydrothermal vent metagenome</name>
    <dbReference type="NCBI Taxonomy" id="652676"/>
    <lineage>
        <taxon>unclassified sequences</taxon>
        <taxon>metagenomes</taxon>
        <taxon>ecological metagenomes</taxon>
    </lineage>
</organism>
<dbReference type="Gene3D" id="3.40.50.300">
    <property type="entry name" value="P-loop containing nucleotide triphosphate hydrolases"/>
    <property type="match status" value="1"/>
</dbReference>
<dbReference type="Gene3D" id="2.60.200.20">
    <property type="match status" value="1"/>
</dbReference>
<gene>
    <name evidence="4" type="ORF">MNBD_GAMMA21-2150</name>
</gene>
<dbReference type="AlphaFoldDB" id="A0A3B0ZBQ8"/>
<dbReference type="PANTHER" id="PTHR30486:SF15">
    <property type="entry name" value="TYPE II_IV SECRETION SYSTEM ATPASE"/>
    <property type="match status" value="1"/>
</dbReference>
<reference evidence="4" key="1">
    <citation type="submission" date="2018-06" db="EMBL/GenBank/DDBJ databases">
        <authorList>
            <person name="Zhirakovskaya E."/>
        </authorList>
    </citation>
    <scope>NUCLEOTIDE SEQUENCE</scope>
</reference>
<name>A0A3B0ZBQ8_9ZZZZ</name>
<dbReference type="Gene3D" id="3.30.450.370">
    <property type="match status" value="1"/>
</dbReference>
<evidence type="ECO:0000313" key="4">
    <source>
        <dbReference type="EMBL" id="VAW90835.1"/>
    </source>
</evidence>
<dbReference type="EMBL" id="UOFR01000006">
    <property type="protein sequence ID" value="VAW90835.1"/>
    <property type="molecule type" value="Genomic_DNA"/>
</dbReference>
<dbReference type="SUPFAM" id="SSF52540">
    <property type="entry name" value="P-loop containing nucleoside triphosphate hydrolases"/>
    <property type="match status" value="1"/>
</dbReference>
<protein>
    <submittedName>
        <fullName evidence="4">Type II/IV secretion system ATP hydrolase TadA/VirB11/CpaF, TadA subfamily</fullName>
    </submittedName>
</protein>
<dbReference type="CDD" id="cd00060">
    <property type="entry name" value="FHA"/>
    <property type="match status" value="1"/>
</dbReference>
<keyword evidence="4" id="KW-0378">Hydrolase</keyword>
<dbReference type="InterPro" id="IPR000253">
    <property type="entry name" value="FHA_dom"/>
</dbReference>
<evidence type="ECO:0000259" key="2">
    <source>
        <dbReference type="Pfam" id="PF00437"/>
    </source>
</evidence>
<dbReference type="InterPro" id="IPR027417">
    <property type="entry name" value="P-loop_NTPase"/>
</dbReference>
<feature type="domain" description="FHA" evidence="3">
    <location>
        <begin position="24"/>
        <end position="89"/>
    </location>
</feature>
<evidence type="ECO:0000259" key="3">
    <source>
        <dbReference type="Pfam" id="PF00498"/>
    </source>
</evidence>
<proteinExistence type="inferred from homology"/>
<dbReference type="CDD" id="cd01130">
    <property type="entry name" value="VirB11-like_ATPase"/>
    <property type="match status" value="1"/>
</dbReference>
<accession>A0A3B0ZBQ8</accession>
<comment type="similarity">
    <text evidence="1">Belongs to the GSP E family.</text>
</comment>
<sequence>MFDIIVETNKGTPVNNLRCVLNRCTIGKGRDNLVQLRGWSIGNIHTEITQTADGIFVEHKNDSGHTLVGDNKINSKHGPLTENDVIEIGNYYIRIDASKYAEQEETKRKMQSKDILNTQEIRNVKGIFRDELLMWRKHVHQELLNNMDLQRTDVGNMSEKQLRENVQGMIKEILDNLGDELPEHINRETLAKDVLNETVGLGPLEDILEDETITEVMVNCFDDIYIERDGKLQPTDVIYSDHEAVMATIERIISPLGRRIDESSPMVDARLKDGSRVNAIIPPLALRGPCITIRKFSKKKLSAKDIVAFGAISAEMMDFLKITVESKQNVIISGGTGSGKTTLLNVLSNYIPKGERVITVEDAAELRLQQPHLVSLESRPPNIEGKGQITIRDLVRNCLRMRPDRIVVGECRGAEALDMLQAMNTGHEGSLTTAHANTPRDMLSRLEVMVLMAGMELPIQAIREQISSAINIVVQQSRFPDGSRKITHISEITGMESGTIQMHDIFRFKQDGFDDDGRVKGNFVPTGQVPEFYEQLRARGLQVDMSIFN</sequence>
<dbReference type="PANTHER" id="PTHR30486">
    <property type="entry name" value="TWITCHING MOTILITY PROTEIN PILT"/>
    <property type="match status" value="1"/>
</dbReference>